<keyword evidence="2 3" id="KW-0040">ANK repeat</keyword>
<evidence type="ECO:0000313" key="6">
    <source>
        <dbReference type="Proteomes" id="UP001218188"/>
    </source>
</evidence>
<dbReference type="InterPro" id="IPR002110">
    <property type="entry name" value="Ankyrin_rpt"/>
</dbReference>
<dbReference type="Proteomes" id="UP001218188">
    <property type="component" value="Unassembled WGS sequence"/>
</dbReference>
<protein>
    <submittedName>
        <fullName evidence="5">Ankyrin repeat-containing domain protein</fullName>
    </submittedName>
</protein>
<dbReference type="EMBL" id="JARJCM010000281">
    <property type="protein sequence ID" value="KAJ7019889.1"/>
    <property type="molecule type" value="Genomic_DNA"/>
</dbReference>
<evidence type="ECO:0000256" key="1">
    <source>
        <dbReference type="ARBA" id="ARBA00022737"/>
    </source>
</evidence>
<name>A0AAD6S2X8_9AGAR</name>
<reference evidence="5" key="1">
    <citation type="submission" date="2023-03" db="EMBL/GenBank/DDBJ databases">
        <title>Massive genome expansion in bonnet fungi (Mycena s.s.) driven by repeated elements and novel gene families across ecological guilds.</title>
        <authorList>
            <consortium name="Lawrence Berkeley National Laboratory"/>
            <person name="Harder C.B."/>
            <person name="Miyauchi S."/>
            <person name="Viragh M."/>
            <person name="Kuo A."/>
            <person name="Thoen E."/>
            <person name="Andreopoulos B."/>
            <person name="Lu D."/>
            <person name="Skrede I."/>
            <person name="Drula E."/>
            <person name="Henrissat B."/>
            <person name="Morin E."/>
            <person name="Kohler A."/>
            <person name="Barry K."/>
            <person name="LaButti K."/>
            <person name="Morin E."/>
            <person name="Salamov A."/>
            <person name="Lipzen A."/>
            <person name="Mereny Z."/>
            <person name="Hegedus B."/>
            <person name="Baldrian P."/>
            <person name="Stursova M."/>
            <person name="Weitz H."/>
            <person name="Taylor A."/>
            <person name="Grigoriev I.V."/>
            <person name="Nagy L.G."/>
            <person name="Martin F."/>
            <person name="Kauserud H."/>
        </authorList>
    </citation>
    <scope>NUCLEOTIDE SEQUENCE</scope>
    <source>
        <strain evidence="5">CBHHK200</strain>
    </source>
</reference>
<organism evidence="5 6">
    <name type="scientific">Mycena alexandri</name>
    <dbReference type="NCBI Taxonomy" id="1745969"/>
    <lineage>
        <taxon>Eukaryota</taxon>
        <taxon>Fungi</taxon>
        <taxon>Dikarya</taxon>
        <taxon>Basidiomycota</taxon>
        <taxon>Agaricomycotina</taxon>
        <taxon>Agaricomycetes</taxon>
        <taxon>Agaricomycetidae</taxon>
        <taxon>Agaricales</taxon>
        <taxon>Marasmiineae</taxon>
        <taxon>Mycenaceae</taxon>
        <taxon>Mycena</taxon>
    </lineage>
</organism>
<dbReference type="PROSITE" id="PS50297">
    <property type="entry name" value="ANK_REP_REGION"/>
    <property type="match status" value="1"/>
</dbReference>
<dbReference type="PANTHER" id="PTHR24201:SF15">
    <property type="entry name" value="ANKYRIN REPEAT DOMAIN-CONTAINING PROTEIN 66"/>
    <property type="match status" value="1"/>
</dbReference>
<sequence>MAALLGRGTLDVNAEGEGGQSPLHHAVQRGNRDFVLLLLAHGADPNLQDAKGLTPLQHLTRKQPEKYTIAQTVLDVVGDAGRARYRGVRGQAAWSFVARGRKNAINRSLEEEEIFQALADHGADLWAVDNLGRTPLMTACEVGTPFWSGISSTASAAGGRGSTSGTPSAQPTSQTRRRSTSRPRMAAWLH</sequence>
<evidence type="ECO:0000313" key="5">
    <source>
        <dbReference type="EMBL" id="KAJ7019889.1"/>
    </source>
</evidence>
<evidence type="ECO:0000256" key="2">
    <source>
        <dbReference type="ARBA" id="ARBA00023043"/>
    </source>
</evidence>
<dbReference type="AlphaFoldDB" id="A0AAD6S2X8"/>
<accession>A0AAD6S2X8</accession>
<dbReference type="SMART" id="SM00248">
    <property type="entry name" value="ANK"/>
    <property type="match status" value="1"/>
</dbReference>
<evidence type="ECO:0000256" key="3">
    <source>
        <dbReference type="PROSITE-ProRule" id="PRU00023"/>
    </source>
</evidence>
<proteinExistence type="predicted"/>
<gene>
    <name evidence="5" type="ORF">C8F04DRAFT_325594</name>
</gene>
<feature type="compositionally biased region" description="Low complexity" evidence="4">
    <location>
        <begin position="151"/>
        <end position="174"/>
    </location>
</feature>
<dbReference type="Pfam" id="PF13857">
    <property type="entry name" value="Ank_5"/>
    <property type="match status" value="1"/>
</dbReference>
<comment type="caution">
    <text evidence="5">The sequence shown here is derived from an EMBL/GenBank/DDBJ whole genome shotgun (WGS) entry which is preliminary data.</text>
</comment>
<feature type="region of interest" description="Disordered" evidence="4">
    <location>
        <begin position="151"/>
        <end position="190"/>
    </location>
</feature>
<dbReference type="SUPFAM" id="SSF48403">
    <property type="entry name" value="Ankyrin repeat"/>
    <property type="match status" value="1"/>
</dbReference>
<dbReference type="PANTHER" id="PTHR24201">
    <property type="entry name" value="ANK_REP_REGION DOMAIN-CONTAINING PROTEIN"/>
    <property type="match status" value="1"/>
</dbReference>
<dbReference type="Gene3D" id="1.25.40.20">
    <property type="entry name" value="Ankyrin repeat-containing domain"/>
    <property type="match status" value="2"/>
</dbReference>
<evidence type="ECO:0000256" key="4">
    <source>
        <dbReference type="SAM" id="MobiDB-lite"/>
    </source>
</evidence>
<dbReference type="InterPro" id="IPR036770">
    <property type="entry name" value="Ankyrin_rpt-contain_sf"/>
</dbReference>
<dbReference type="InterPro" id="IPR050776">
    <property type="entry name" value="Ank_Repeat/CDKN_Inhibitor"/>
</dbReference>
<keyword evidence="1" id="KW-0677">Repeat</keyword>
<dbReference type="PROSITE" id="PS50088">
    <property type="entry name" value="ANK_REPEAT"/>
    <property type="match status" value="1"/>
</dbReference>
<keyword evidence="6" id="KW-1185">Reference proteome</keyword>
<feature type="repeat" description="ANK" evidence="3">
    <location>
        <begin position="18"/>
        <end position="50"/>
    </location>
</feature>